<evidence type="ECO:0000313" key="2">
    <source>
        <dbReference type="EMBL" id="USD21131.1"/>
    </source>
</evidence>
<evidence type="ECO:0000313" key="3">
    <source>
        <dbReference type="Proteomes" id="UP001055658"/>
    </source>
</evidence>
<feature type="chain" id="PRO_5046171902" evidence="1">
    <location>
        <begin position="30"/>
        <end position="405"/>
    </location>
</feature>
<proteinExistence type="predicted"/>
<feature type="signal peptide" evidence="1">
    <location>
        <begin position="1"/>
        <end position="29"/>
    </location>
</feature>
<name>A0ABY4VA19_9GAMM</name>
<keyword evidence="1" id="KW-0732">Signal</keyword>
<organism evidence="2 3">
    <name type="scientific">Microbulbifer variabilis</name>
    <dbReference type="NCBI Taxonomy" id="266805"/>
    <lineage>
        <taxon>Bacteria</taxon>
        <taxon>Pseudomonadati</taxon>
        <taxon>Pseudomonadota</taxon>
        <taxon>Gammaproteobacteria</taxon>
        <taxon>Cellvibrionales</taxon>
        <taxon>Microbulbiferaceae</taxon>
        <taxon>Microbulbifer</taxon>
    </lineage>
</organism>
<gene>
    <name evidence="2" type="ORF">MJO52_19020</name>
</gene>
<sequence>MKRKKSILRLLKARGLFVTSLLAPMIGYAATTEISDLVIADVTDRSLSIIFTTSEKASPALAVFTDEGATAPATNIEVVQFPVHTGDPAISGQFRPYSIANIVNGAKSRFIVKLEVQGLEPETNYYLKPSVTSESSGEETVCPDAGSDYCPRIFYLRPSATSESSDEETACPDTDFDDCQGVEEVPLIIETAKGGVHAELDISSGNTQMYLNDQIIIDTEQGNIGDLVIIAVEGARYPLSAFVGDGIEAPRAIADLNNLYSESDNTLLRIEGSMPDGQRGDFGEAAQVRLYQGIEGVNTLYRGIGINSGKGQAVPLNKSALGDCNLSGTVNGYDQLLLNWVVDNGPLAELQRKIAFHPALCDLYKEGGIESLSMAPEINEEDLTRLKEFLVGSKTTDELPEEPVQ</sequence>
<dbReference type="RefSeq" id="WP_252083534.1">
    <property type="nucleotide sequence ID" value="NZ_CP092418.1"/>
</dbReference>
<dbReference type="EMBL" id="CP092418">
    <property type="protein sequence ID" value="USD21131.1"/>
    <property type="molecule type" value="Genomic_DNA"/>
</dbReference>
<protein>
    <submittedName>
        <fullName evidence="2">Uncharacterized protein</fullName>
    </submittedName>
</protein>
<evidence type="ECO:0000256" key="1">
    <source>
        <dbReference type="SAM" id="SignalP"/>
    </source>
</evidence>
<reference evidence="2" key="1">
    <citation type="submission" date="2022-02" db="EMBL/GenBank/DDBJ databases">
        <title>Coral-associated bacteria.</title>
        <authorList>
            <person name="Tang K."/>
            <person name="Wang X."/>
        </authorList>
    </citation>
    <scope>NUCLEOTIDE SEQUENCE</scope>
    <source>
        <strain evidence="2">SCSIO 43006</strain>
    </source>
</reference>
<accession>A0ABY4VA19</accession>
<keyword evidence="3" id="KW-1185">Reference proteome</keyword>
<dbReference type="Proteomes" id="UP001055658">
    <property type="component" value="Chromosome"/>
</dbReference>